<gene>
    <name evidence="7" type="ORF">CFH80_01125</name>
</gene>
<keyword evidence="2" id="KW-1003">Cell membrane</keyword>
<proteinExistence type="predicted"/>
<keyword evidence="4 6" id="KW-1133">Transmembrane helix</keyword>
<evidence type="ECO:0000256" key="3">
    <source>
        <dbReference type="ARBA" id="ARBA00022692"/>
    </source>
</evidence>
<evidence type="ECO:0000313" key="8">
    <source>
        <dbReference type="Proteomes" id="UP000231638"/>
    </source>
</evidence>
<dbReference type="PANTHER" id="PTHR30086">
    <property type="entry name" value="ARGININE EXPORTER PROTEIN ARGO"/>
    <property type="match status" value="1"/>
</dbReference>
<organism evidence="7 8">
    <name type="scientific">Sulfurospirillum cavolei</name>
    <dbReference type="NCBI Taxonomy" id="366522"/>
    <lineage>
        <taxon>Bacteria</taxon>
        <taxon>Pseudomonadati</taxon>
        <taxon>Campylobacterota</taxon>
        <taxon>Epsilonproteobacteria</taxon>
        <taxon>Campylobacterales</taxon>
        <taxon>Sulfurospirillaceae</taxon>
        <taxon>Sulfurospirillum</taxon>
    </lineage>
</organism>
<dbReference type="AlphaFoldDB" id="A0A2D3WDJ0"/>
<feature type="transmembrane region" description="Helical" evidence="6">
    <location>
        <begin position="72"/>
        <end position="93"/>
    </location>
</feature>
<evidence type="ECO:0000256" key="1">
    <source>
        <dbReference type="ARBA" id="ARBA00004651"/>
    </source>
</evidence>
<feature type="transmembrane region" description="Helical" evidence="6">
    <location>
        <begin position="187"/>
        <end position="205"/>
    </location>
</feature>
<dbReference type="PIRSF" id="PIRSF006324">
    <property type="entry name" value="LeuE"/>
    <property type="match status" value="1"/>
</dbReference>
<dbReference type="GO" id="GO:0005886">
    <property type="term" value="C:plasma membrane"/>
    <property type="evidence" value="ECO:0007669"/>
    <property type="project" value="UniProtKB-SubCell"/>
</dbReference>
<sequence length="208" mass="22770">MFGTHDLWLFVVSGLLLNMTPGADTFYILSHASSRGFKGGLAAALGISTGCMVHIVAASVGLSALLVASATAFTVVKVIGALYLLYLGFKMIFQSASLVSSQRARFVSFQTIFWQGCLTNALNPKVALFFLAFLPQFVDQQAQYHSLSMLFLGVVFNVNGTLWNILIAWSATLALQKLTSDHFAIRWFHKTVGVLFLFLGLKLLLDEH</sequence>
<comment type="caution">
    <text evidence="7">The sequence shown here is derived from an EMBL/GenBank/DDBJ whole genome shotgun (WGS) entry which is preliminary data.</text>
</comment>
<dbReference type="EMBL" id="DLUG01000036">
    <property type="protein sequence ID" value="DAB37150.1"/>
    <property type="molecule type" value="Genomic_DNA"/>
</dbReference>
<comment type="subcellular location">
    <subcellularLocation>
        <location evidence="1">Cell membrane</location>
        <topology evidence="1">Multi-pass membrane protein</topology>
    </subcellularLocation>
</comment>
<name>A0A2D3WDJ0_9BACT</name>
<dbReference type="GO" id="GO:0015171">
    <property type="term" value="F:amino acid transmembrane transporter activity"/>
    <property type="evidence" value="ECO:0007669"/>
    <property type="project" value="TreeGrafter"/>
</dbReference>
<dbReference type="Proteomes" id="UP000231638">
    <property type="component" value="Unassembled WGS sequence"/>
</dbReference>
<keyword evidence="5 6" id="KW-0472">Membrane</keyword>
<accession>A0A2D3WDJ0</accession>
<dbReference type="STRING" id="366522.GCA_001548055_02307"/>
<protein>
    <submittedName>
        <fullName evidence="7">LysE family translocator</fullName>
    </submittedName>
</protein>
<feature type="transmembrane region" description="Helical" evidence="6">
    <location>
        <begin position="150"/>
        <end position="175"/>
    </location>
</feature>
<dbReference type="InterPro" id="IPR001123">
    <property type="entry name" value="LeuE-type"/>
</dbReference>
<evidence type="ECO:0000256" key="5">
    <source>
        <dbReference type="ARBA" id="ARBA00023136"/>
    </source>
</evidence>
<evidence type="ECO:0000256" key="2">
    <source>
        <dbReference type="ARBA" id="ARBA00022475"/>
    </source>
</evidence>
<dbReference type="PANTHER" id="PTHR30086:SF20">
    <property type="entry name" value="ARGININE EXPORTER PROTEIN ARGO-RELATED"/>
    <property type="match status" value="1"/>
</dbReference>
<evidence type="ECO:0000256" key="4">
    <source>
        <dbReference type="ARBA" id="ARBA00022989"/>
    </source>
</evidence>
<feature type="transmembrane region" description="Helical" evidence="6">
    <location>
        <begin position="41"/>
        <end position="66"/>
    </location>
</feature>
<keyword evidence="3 6" id="KW-0812">Transmembrane</keyword>
<feature type="transmembrane region" description="Helical" evidence="6">
    <location>
        <begin position="113"/>
        <end position="138"/>
    </location>
</feature>
<evidence type="ECO:0000313" key="7">
    <source>
        <dbReference type="EMBL" id="DAB37150.1"/>
    </source>
</evidence>
<dbReference type="Pfam" id="PF01810">
    <property type="entry name" value="LysE"/>
    <property type="match status" value="1"/>
</dbReference>
<evidence type="ECO:0000256" key="6">
    <source>
        <dbReference type="SAM" id="Phobius"/>
    </source>
</evidence>
<reference evidence="7 8" key="1">
    <citation type="journal article" date="2017" name="Front. Microbiol.">
        <title>Comparative Genomic Analysis of the Class Epsilonproteobacteria and Proposed Reclassification to Epsilonbacteraeota (phyl. nov.).</title>
        <authorList>
            <person name="Waite D.W."/>
            <person name="Vanwonterghem I."/>
            <person name="Rinke C."/>
            <person name="Parks D.H."/>
            <person name="Zhang Y."/>
            <person name="Takai K."/>
            <person name="Sievert S.M."/>
            <person name="Simon J."/>
            <person name="Campbell B.J."/>
            <person name="Hanson T.E."/>
            <person name="Woyke T."/>
            <person name="Klotz M.G."/>
            <person name="Hugenholtz P."/>
        </authorList>
    </citation>
    <scope>NUCLEOTIDE SEQUENCE [LARGE SCALE GENOMIC DNA]</scope>
    <source>
        <strain evidence="7">UBA11420</strain>
    </source>
</reference>
<feature type="transmembrane region" description="Helical" evidence="6">
    <location>
        <begin position="6"/>
        <end position="29"/>
    </location>
</feature>